<keyword evidence="2" id="KW-0812">Transmembrane</keyword>
<feature type="region of interest" description="Disordered" evidence="1">
    <location>
        <begin position="1"/>
        <end position="25"/>
    </location>
</feature>
<accession>A0A7S1L8G2</accession>
<keyword evidence="2" id="KW-1133">Transmembrane helix</keyword>
<feature type="transmembrane region" description="Helical" evidence="2">
    <location>
        <begin position="326"/>
        <end position="345"/>
    </location>
</feature>
<dbReference type="EMBL" id="HBGE01009392">
    <property type="protein sequence ID" value="CAD9097301.1"/>
    <property type="molecule type" value="Transcribed_RNA"/>
</dbReference>
<reference evidence="3" key="1">
    <citation type="submission" date="2021-01" db="EMBL/GenBank/DDBJ databases">
        <authorList>
            <person name="Corre E."/>
            <person name="Pelletier E."/>
            <person name="Niang G."/>
            <person name="Scheremetjew M."/>
            <person name="Finn R."/>
            <person name="Kale V."/>
            <person name="Holt S."/>
            <person name="Cochrane G."/>
            <person name="Meng A."/>
            <person name="Brown T."/>
            <person name="Cohen L."/>
        </authorList>
    </citation>
    <scope>NUCLEOTIDE SEQUENCE</scope>
    <source>
        <strain evidence="3">OF101</strain>
    </source>
</reference>
<protein>
    <submittedName>
        <fullName evidence="3">Uncharacterized protein</fullName>
    </submittedName>
</protein>
<feature type="transmembrane region" description="Helical" evidence="2">
    <location>
        <begin position="427"/>
        <end position="447"/>
    </location>
</feature>
<evidence type="ECO:0000256" key="2">
    <source>
        <dbReference type="SAM" id="Phobius"/>
    </source>
</evidence>
<feature type="compositionally biased region" description="Basic and acidic residues" evidence="1">
    <location>
        <begin position="9"/>
        <end position="18"/>
    </location>
</feature>
<keyword evidence="2" id="KW-0472">Membrane</keyword>
<sequence length="571" mass="62519">MGSSQGRPAHREPRHADGEAPPSPEALGEHAIKISHLENVWSYYLFMIPMEESRAPGRFTWNKGLACSLVLAALLLQSVLLYAIFEKIVNGDVAWRDSIVARGSSWSPFAAASTCSSGGSLCTLSNGTFSCAPPSVQLTDRWEELDLNGDGIWTRVEAEEARDALRCKYAVDPLEVFDVFAKLLRQREEHIWLHPGLREGREIRRAYFTYAAGDLIMCGYRNQDMCANLLMNGAFDAPLKYGTAPRVGKTIESALAYCYKLLEPGGTCERMLPSTYSVWRKSSERQCRGAKYAPSVYTHPTTGVVKSMLVVDYAARRDYSRVDTSMLFFVYKAIIIGMFLLAMYAEFKDVAVHVAWAARFPSADEFPGEAVKLEQSADGGDQVACRIQGASRAHRVQMAALTALRTALLVVLTVVGVTFLQQDTDWINLLLNGVAMVFVAEIASHLYSQVVSSGLRERCEAAEPMEVALRPPLAACPGAGDLLGFCALAAFVALLMGLHYVAVGRPLSQALACACVSEGPHCREAQHFSPAFWEGYWDRDVPAVFAEVEALRAAGAASGPRARRPPSRRAA</sequence>
<evidence type="ECO:0000256" key="1">
    <source>
        <dbReference type="SAM" id="MobiDB-lite"/>
    </source>
</evidence>
<name>A0A7S1L8G2_ALECA</name>
<gene>
    <name evidence="3" type="ORF">ACAT0790_LOCUS5660</name>
</gene>
<organism evidence="3">
    <name type="scientific">Alexandrium catenella</name>
    <name type="common">Red tide dinoflagellate</name>
    <name type="synonym">Gonyaulax catenella</name>
    <dbReference type="NCBI Taxonomy" id="2925"/>
    <lineage>
        <taxon>Eukaryota</taxon>
        <taxon>Sar</taxon>
        <taxon>Alveolata</taxon>
        <taxon>Dinophyceae</taxon>
        <taxon>Gonyaulacales</taxon>
        <taxon>Pyrocystaceae</taxon>
        <taxon>Alexandrium</taxon>
    </lineage>
</organism>
<proteinExistence type="predicted"/>
<feature type="transmembrane region" description="Helical" evidence="2">
    <location>
        <begin position="482"/>
        <end position="502"/>
    </location>
</feature>
<feature type="transmembrane region" description="Helical" evidence="2">
    <location>
        <begin position="398"/>
        <end position="420"/>
    </location>
</feature>
<evidence type="ECO:0000313" key="3">
    <source>
        <dbReference type="EMBL" id="CAD9097301.1"/>
    </source>
</evidence>
<dbReference type="AlphaFoldDB" id="A0A7S1L8G2"/>
<feature type="transmembrane region" description="Helical" evidence="2">
    <location>
        <begin position="63"/>
        <end position="85"/>
    </location>
</feature>